<dbReference type="EMBL" id="FR824358">
    <property type="protein sequence ID" value="CCA25685.1"/>
    <property type="molecule type" value="Genomic_DNA"/>
</dbReference>
<evidence type="ECO:0000313" key="2">
    <source>
        <dbReference type="EMBL" id="CCA25685.1"/>
    </source>
</evidence>
<reference evidence="2" key="1">
    <citation type="journal article" date="2011" name="PLoS Biol.">
        <title>Gene gain and loss during evolution of obligate parasitism in the white rust pathogen of Arabidopsis thaliana.</title>
        <authorList>
            <person name="Kemen E."/>
            <person name="Gardiner A."/>
            <person name="Schultz-Larsen T."/>
            <person name="Kemen A.C."/>
            <person name="Balmuth A.L."/>
            <person name="Robert-Seilaniantz A."/>
            <person name="Bailey K."/>
            <person name="Holub E."/>
            <person name="Studholme D.J."/>
            <person name="Maclean D."/>
            <person name="Jones J.D."/>
        </authorList>
    </citation>
    <scope>NUCLEOTIDE SEQUENCE</scope>
</reference>
<name>F0WW66_9STRA</name>
<evidence type="ECO:0000256" key="1">
    <source>
        <dbReference type="SAM" id="MobiDB-lite"/>
    </source>
</evidence>
<reference evidence="2" key="2">
    <citation type="submission" date="2011-02" db="EMBL/GenBank/DDBJ databases">
        <authorList>
            <person name="MacLean D."/>
        </authorList>
    </citation>
    <scope>NUCLEOTIDE SEQUENCE</scope>
</reference>
<protein>
    <submittedName>
        <fullName evidence="2">AlNc14C313G10508 protein</fullName>
    </submittedName>
</protein>
<feature type="region of interest" description="Disordered" evidence="1">
    <location>
        <begin position="82"/>
        <end position="106"/>
    </location>
</feature>
<dbReference type="HOGENOM" id="CLU_1247310_0_0_1"/>
<proteinExistence type="predicted"/>
<dbReference type="AlphaFoldDB" id="F0WW66"/>
<gene>
    <name evidence="2" type="primary">AlNc14C313G10508</name>
    <name evidence="2" type="ORF">ALNC14_118290</name>
</gene>
<accession>F0WW66</accession>
<sequence>MKSAFVPIYLLQICWRAYARYYLRMELYEDTRRLARSEARIVLPAEQNYPDIYYAILSDVLTHQAHMTDEKVLIVPIAPRESQQQKKRRIHDGIENSPGGNQPLTKVHMPTSQGLLYRYIPAKPIVEPEWSALVYFGKVSSYSLLKSQPVEARDPRKRDRIKINTSPTKTFIITLLRLYPRSILSVEWDELQQPKLYLSEDLADKDTVEEHVTSTCYHTKHS</sequence>
<organism evidence="2">
    <name type="scientific">Albugo laibachii Nc14</name>
    <dbReference type="NCBI Taxonomy" id="890382"/>
    <lineage>
        <taxon>Eukaryota</taxon>
        <taxon>Sar</taxon>
        <taxon>Stramenopiles</taxon>
        <taxon>Oomycota</taxon>
        <taxon>Peronosporomycetes</taxon>
        <taxon>Albuginales</taxon>
        <taxon>Albuginaceae</taxon>
        <taxon>Albugo</taxon>
    </lineage>
</organism>